<proteinExistence type="predicted"/>
<dbReference type="PANTHER" id="PTHR35936">
    <property type="entry name" value="MEMBRANE-BOUND LYTIC MUREIN TRANSGLYCOSYLASE F"/>
    <property type="match status" value="1"/>
</dbReference>
<gene>
    <name evidence="4" type="ORF">JOC31_001669</name>
</gene>
<dbReference type="InterPro" id="IPR001638">
    <property type="entry name" value="Solute-binding_3/MltF_N"/>
</dbReference>
<dbReference type="PANTHER" id="PTHR35936:SF19">
    <property type="entry name" value="AMINO-ACID-BINDING PROTEIN YXEM-RELATED"/>
    <property type="match status" value="1"/>
</dbReference>
<protein>
    <submittedName>
        <fullName evidence="4">Polar amino acid transport system substrate-binding protein</fullName>
    </submittedName>
</protein>
<dbReference type="RefSeq" id="WP_205017707.1">
    <property type="nucleotide sequence ID" value="NZ_JAFBEI010000039.1"/>
</dbReference>
<evidence type="ECO:0000313" key="4">
    <source>
        <dbReference type="EMBL" id="MBM7636842.1"/>
    </source>
</evidence>
<evidence type="ECO:0000256" key="1">
    <source>
        <dbReference type="ARBA" id="ARBA00022729"/>
    </source>
</evidence>
<dbReference type="EMBL" id="JAFBEI010000039">
    <property type="protein sequence ID" value="MBM7636842.1"/>
    <property type="molecule type" value="Genomic_DNA"/>
</dbReference>
<keyword evidence="5" id="KW-1185">Reference proteome</keyword>
<evidence type="ECO:0000256" key="2">
    <source>
        <dbReference type="SAM" id="SignalP"/>
    </source>
</evidence>
<dbReference type="CDD" id="cd13710">
    <property type="entry name" value="PBP2_TcyK"/>
    <property type="match status" value="1"/>
</dbReference>
<feature type="domain" description="Solute-binding protein family 3/N-terminal" evidence="3">
    <location>
        <begin position="26"/>
        <end position="253"/>
    </location>
</feature>
<organism evidence="4 5">
    <name type="scientific">Streptococcus saliviloxodontae</name>
    <dbReference type="NCBI Taxonomy" id="1349416"/>
    <lineage>
        <taxon>Bacteria</taxon>
        <taxon>Bacillati</taxon>
        <taxon>Bacillota</taxon>
        <taxon>Bacilli</taxon>
        <taxon>Lactobacillales</taxon>
        <taxon>Streptococcaceae</taxon>
        <taxon>Streptococcus</taxon>
    </lineage>
</organism>
<dbReference type="Gene3D" id="3.40.190.10">
    <property type="entry name" value="Periplasmic binding protein-like II"/>
    <property type="match status" value="2"/>
</dbReference>
<keyword evidence="1 2" id="KW-0732">Signal</keyword>
<sequence length="262" mass="29319">MKKFLLGVVLVSTLLVTDRVNAADKEIVLATAGDIKPFSYEAKKGKLTGYDIEVVKATNQYMDGYKISYKRTAWESIFVGMDSGHYQIAANNLSYTAERAKKYLYSKPIAKNPLVLVVPTSSKISSLDNIGGKTTQDDTGTSTAQLVTDWNKEHSDKPSIIDYSGEDVAKRLLDLSNGEFDYLVFDKISVETIIDQKGYDLKVIAIETDNNPNNYIVFSKDSKDLQKQFNKALKTMYKNGQLEQLSQKYLGGSYLPDKEEVE</sequence>
<feature type="chain" id="PRO_5045285380" evidence="2">
    <location>
        <begin position="23"/>
        <end position="262"/>
    </location>
</feature>
<evidence type="ECO:0000259" key="3">
    <source>
        <dbReference type="SMART" id="SM00062"/>
    </source>
</evidence>
<dbReference type="SUPFAM" id="SSF53850">
    <property type="entry name" value="Periplasmic binding protein-like II"/>
    <property type="match status" value="1"/>
</dbReference>
<comment type="caution">
    <text evidence="4">The sequence shown here is derived from an EMBL/GenBank/DDBJ whole genome shotgun (WGS) entry which is preliminary data.</text>
</comment>
<feature type="signal peptide" evidence="2">
    <location>
        <begin position="1"/>
        <end position="22"/>
    </location>
</feature>
<dbReference type="SMART" id="SM00062">
    <property type="entry name" value="PBPb"/>
    <property type="match status" value="1"/>
</dbReference>
<dbReference type="Pfam" id="PF00497">
    <property type="entry name" value="SBP_bac_3"/>
    <property type="match status" value="1"/>
</dbReference>
<reference evidence="4 5" key="1">
    <citation type="submission" date="2021-01" db="EMBL/GenBank/DDBJ databases">
        <title>Genomic Encyclopedia of Type Strains, Phase IV (KMG-IV): sequencing the most valuable type-strain genomes for metagenomic binning, comparative biology and taxonomic classification.</title>
        <authorList>
            <person name="Goeker M."/>
        </authorList>
    </citation>
    <scope>NUCLEOTIDE SEQUENCE [LARGE SCALE GENOMIC DNA]</scope>
    <source>
        <strain evidence="4 5">DSM 27513</strain>
    </source>
</reference>
<evidence type="ECO:0000313" key="5">
    <source>
        <dbReference type="Proteomes" id="UP000809081"/>
    </source>
</evidence>
<dbReference type="Proteomes" id="UP000809081">
    <property type="component" value="Unassembled WGS sequence"/>
</dbReference>
<accession>A0ABS2PNH6</accession>
<name>A0ABS2PNH6_9STRE</name>